<dbReference type="SUPFAM" id="SSF52279">
    <property type="entry name" value="Beta-D-glucan exohydrolase, C-terminal domain"/>
    <property type="match status" value="1"/>
</dbReference>
<evidence type="ECO:0000256" key="1">
    <source>
        <dbReference type="ARBA" id="ARBA00005336"/>
    </source>
</evidence>
<dbReference type="PATRIC" id="fig|33960.6.peg.520"/>
<keyword evidence="7" id="KW-1185">Reference proteome</keyword>
<comment type="similarity">
    <text evidence="1 4">Belongs to the glycosyl hydrolase 3 family.</text>
</comment>
<dbReference type="InterPro" id="IPR026891">
    <property type="entry name" value="Fn3-like"/>
</dbReference>
<evidence type="ECO:0000313" key="7">
    <source>
        <dbReference type="Proteomes" id="UP000076480"/>
    </source>
</evidence>
<evidence type="ECO:0000256" key="4">
    <source>
        <dbReference type="RuleBase" id="RU361161"/>
    </source>
</evidence>
<dbReference type="InterPro" id="IPR001764">
    <property type="entry name" value="Glyco_hydro_3_N"/>
</dbReference>
<dbReference type="OrthoDB" id="9805821at2"/>
<keyword evidence="2 4" id="KW-0378">Hydrolase</keyword>
<keyword evidence="3" id="KW-0119">Carbohydrate metabolism</keyword>
<reference evidence="6 7" key="1">
    <citation type="submission" date="2015-02" db="EMBL/GenBank/DDBJ databases">
        <title>Draft genome sequence of Lactobacillus collinoides CUPV2371 isolated from a natural cider, the first genome sequence of a strain of this species.</title>
        <authorList>
            <person name="Puertas A.I."/>
            <person name="Spano G."/>
            <person name="Capozzi V."/>
            <person name="Lamontanara A."/>
            <person name="Orru L."/>
            <person name="Duenas M.T."/>
        </authorList>
    </citation>
    <scope>NUCLEOTIDE SEQUENCE [LARGE SCALE GENOMIC DNA]</scope>
    <source>
        <strain evidence="6 7">237</strain>
    </source>
</reference>
<dbReference type="PRINTS" id="PR00133">
    <property type="entry name" value="GLHYDRLASE3"/>
</dbReference>
<dbReference type="PROSITE" id="PS00775">
    <property type="entry name" value="GLYCOSYL_HYDROL_F3"/>
    <property type="match status" value="1"/>
</dbReference>
<dbReference type="PANTHER" id="PTHR42715:SF10">
    <property type="entry name" value="BETA-GLUCOSIDASE"/>
    <property type="match status" value="1"/>
</dbReference>
<dbReference type="Gene3D" id="2.60.40.10">
    <property type="entry name" value="Immunoglobulins"/>
    <property type="match status" value="1"/>
</dbReference>
<evidence type="ECO:0000313" key="6">
    <source>
        <dbReference type="EMBL" id="KZL35588.1"/>
    </source>
</evidence>
<dbReference type="Pfam" id="PF14310">
    <property type="entry name" value="Fn3-like"/>
    <property type="match status" value="1"/>
</dbReference>
<dbReference type="Proteomes" id="UP000076480">
    <property type="component" value="Unassembled WGS sequence"/>
</dbReference>
<evidence type="ECO:0000259" key="5">
    <source>
        <dbReference type="SMART" id="SM01217"/>
    </source>
</evidence>
<dbReference type="SUPFAM" id="SSF51445">
    <property type="entry name" value="(Trans)glycosidases"/>
    <property type="match status" value="1"/>
</dbReference>
<sequence length="740" mass="81161">MTIRFDLTFVQGLTVAEKAELVSGKNFWFTAENKGQQIPKLMMTDGPSGLRKQASSADALGLNQSVEAVCFPSAALTASSFNVDMLYELGENLGTAARVEDVDVLLGPGVNMKRTPLAGRNFEYFSEDPYLAGELGSAYVKGVQSQGVGVSVKHFAANNRENQRFTSSSNVDERALREIYLAAFEKIVKQAHPATLMCSYNAINGVLNSQNYRLLTQILRNEWGFEGLVMSDWGAVADNIAALKAGLDLEMPGNGNYSSKRIVEAVSTGDLDEARLDTAALRVLKLVETYHVNATAVHDYDKEQQHEFAKRAAEDSIVLLKNKGAVLPIKTKDSIAIIGELADKPRYQGGGSSHVNAHQLVSPLDAAKAGTQVVTYAQGYRLAEANADDKLVAEAVNLAHNVDKVIMFAGVPEAMESEGFDKTTFDLPANQTSLISKLSEANTNLIIVLQNGSAVSMPWKNQVEAIVETYLAGEAVGEATWHILTGVVNPSGKLAETFPVRIEDNPTFGTFNASPEAENYHEGIYVGYRYYDLKHKRVNFPFGYGLSYTQFTYHDLSVTSDETQVQMSFIISNTGEVAGKETAQIYVQNLASRVEVPEQELRRFVKVALNPGESRQIKLSLNRRCFAWYNDNDAKWQVDNGDYCIMVGSSSRDIRLEKVVAVRLGSPLTSKIGPDTYLSEIINRPELQEALQQSGLKDILDQVVTGNSSEILKNMPFRASIMFGASPTQMKTFLKLIEAS</sequence>
<dbReference type="InterPro" id="IPR036881">
    <property type="entry name" value="Glyco_hydro_3_C_sf"/>
</dbReference>
<dbReference type="GO" id="GO:0008422">
    <property type="term" value="F:beta-glucosidase activity"/>
    <property type="evidence" value="ECO:0007669"/>
    <property type="project" value="UniProtKB-ARBA"/>
</dbReference>
<dbReference type="Gene3D" id="3.40.50.1700">
    <property type="entry name" value="Glycoside hydrolase family 3 C-terminal domain"/>
    <property type="match status" value="1"/>
</dbReference>
<dbReference type="InterPro" id="IPR017853">
    <property type="entry name" value="GH"/>
</dbReference>
<dbReference type="PANTHER" id="PTHR42715">
    <property type="entry name" value="BETA-GLUCOSIDASE"/>
    <property type="match status" value="1"/>
</dbReference>
<dbReference type="Pfam" id="PF01915">
    <property type="entry name" value="Glyco_hydro_3_C"/>
    <property type="match status" value="1"/>
</dbReference>
<protein>
    <submittedName>
        <fullName evidence="6">Glycosyl hydrolase family 3</fullName>
    </submittedName>
</protein>
<dbReference type="InterPro" id="IPR019800">
    <property type="entry name" value="Glyco_hydro_3_AS"/>
</dbReference>
<dbReference type="InterPro" id="IPR050288">
    <property type="entry name" value="Cellulose_deg_GH3"/>
</dbReference>
<dbReference type="Pfam" id="PF00933">
    <property type="entry name" value="Glyco_hydro_3"/>
    <property type="match status" value="1"/>
</dbReference>
<dbReference type="SMART" id="SM01217">
    <property type="entry name" value="Fn3_like"/>
    <property type="match status" value="1"/>
</dbReference>
<evidence type="ECO:0000256" key="3">
    <source>
        <dbReference type="ARBA" id="ARBA00023277"/>
    </source>
</evidence>
<comment type="caution">
    <text evidence="6">The sequence shown here is derived from an EMBL/GenBank/DDBJ whole genome shotgun (WGS) entry which is preliminary data.</text>
</comment>
<evidence type="ECO:0000256" key="2">
    <source>
        <dbReference type="ARBA" id="ARBA00022801"/>
    </source>
</evidence>
<dbReference type="GO" id="GO:0005975">
    <property type="term" value="P:carbohydrate metabolic process"/>
    <property type="evidence" value="ECO:0007669"/>
    <property type="project" value="InterPro"/>
</dbReference>
<keyword evidence="4" id="KW-0326">Glycosidase</keyword>
<dbReference type="EMBL" id="JYDC01000124">
    <property type="protein sequence ID" value="KZL35588.1"/>
    <property type="molecule type" value="Genomic_DNA"/>
</dbReference>
<feature type="domain" description="Fibronectin type III-like" evidence="5">
    <location>
        <begin position="581"/>
        <end position="651"/>
    </location>
</feature>
<dbReference type="InterPro" id="IPR036962">
    <property type="entry name" value="Glyco_hydro_3_N_sf"/>
</dbReference>
<dbReference type="InterPro" id="IPR013783">
    <property type="entry name" value="Ig-like_fold"/>
</dbReference>
<dbReference type="InterPro" id="IPR002772">
    <property type="entry name" value="Glyco_hydro_3_C"/>
</dbReference>
<accession>A0A166FM40</accession>
<proteinExistence type="inferred from homology"/>
<name>A0A166FM40_SECCO</name>
<dbReference type="Gene3D" id="3.20.20.300">
    <property type="entry name" value="Glycoside hydrolase, family 3, N-terminal domain"/>
    <property type="match status" value="1"/>
</dbReference>
<dbReference type="FunFam" id="2.60.40.10:FF:000495">
    <property type="entry name" value="Periplasmic beta-glucosidase"/>
    <property type="match status" value="1"/>
</dbReference>
<gene>
    <name evidence="6" type="ORF">TY91_16510</name>
</gene>
<organism evidence="6 7">
    <name type="scientific">Secundilactobacillus collinoides</name>
    <name type="common">Lactobacillus collinoides</name>
    <dbReference type="NCBI Taxonomy" id="33960"/>
    <lineage>
        <taxon>Bacteria</taxon>
        <taxon>Bacillati</taxon>
        <taxon>Bacillota</taxon>
        <taxon>Bacilli</taxon>
        <taxon>Lactobacillales</taxon>
        <taxon>Lactobacillaceae</taxon>
        <taxon>Secundilactobacillus</taxon>
    </lineage>
</organism>
<dbReference type="AlphaFoldDB" id="A0A166FM40"/>
<dbReference type="RefSeq" id="WP_056996384.1">
    <property type="nucleotide sequence ID" value="NZ_JYDC01000124.1"/>
</dbReference>